<dbReference type="InterPro" id="IPR036322">
    <property type="entry name" value="WD40_repeat_dom_sf"/>
</dbReference>
<proteinExistence type="predicted"/>
<evidence type="ECO:0000256" key="2">
    <source>
        <dbReference type="SAM" id="MobiDB-lite"/>
    </source>
</evidence>
<dbReference type="Gene3D" id="1.10.238.10">
    <property type="entry name" value="EF-hand"/>
    <property type="match status" value="1"/>
</dbReference>
<evidence type="ECO:0000313" key="4">
    <source>
        <dbReference type="EMBL" id="OCT80811.1"/>
    </source>
</evidence>
<evidence type="ECO:0000313" key="5">
    <source>
        <dbReference type="Proteomes" id="UP000694892"/>
    </source>
</evidence>
<dbReference type="PANTHER" id="PTHR44324">
    <property type="entry name" value="WD40 REPEAT DOMAIN 95"/>
    <property type="match status" value="1"/>
</dbReference>
<dbReference type="Gene3D" id="2.130.10.10">
    <property type="entry name" value="YVTN repeat-like/Quinoprotein amine dehydrogenase"/>
    <property type="match status" value="2"/>
</dbReference>
<reference evidence="5" key="1">
    <citation type="journal article" date="2016" name="Nature">
        <title>Genome evolution in the allotetraploid frog Xenopus laevis.</title>
        <authorList>
            <person name="Session A.M."/>
            <person name="Uno Y."/>
            <person name="Kwon T."/>
            <person name="Chapman J.A."/>
            <person name="Toyoda A."/>
            <person name="Takahashi S."/>
            <person name="Fukui A."/>
            <person name="Hikosaka A."/>
            <person name="Suzuki A."/>
            <person name="Kondo M."/>
            <person name="van Heeringen S.J."/>
            <person name="Quigley I."/>
            <person name="Heinz S."/>
            <person name="Ogino H."/>
            <person name="Ochi H."/>
            <person name="Hellsten U."/>
            <person name="Lyons J.B."/>
            <person name="Simakov O."/>
            <person name="Putnam N."/>
            <person name="Stites J."/>
            <person name="Kuroki Y."/>
            <person name="Tanaka T."/>
            <person name="Michiue T."/>
            <person name="Watanabe M."/>
            <person name="Bogdanovic O."/>
            <person name="Lister R."/>
            <person name="Georgiou G."/>
            <person name="Paranjpe S.S."/>
            <person name="van Kruijsbergen I."/>
            <person name="Shu S."/>
            <person name="Carlson J."/>
            <person name="Kinoshita T."/>
            <person name="Ohta Y."/>
            <person name="Mawaribuchi S."/>
            <person name="Jenkins J."/>
            <person name="Grimwood J."/>
            <person name="Schmutz J."/>
            <person name="Mitros T."/>
            <person name="Mozaffari S.V."/>
            <person name="Suzuki Y."/>
            <person name="Haramoto Y."/>
            <person name="Yamamoto T.S."/>
            <person name="Takagi C."/>
            <person name="Heald R."/>
            <person name="Miller K."/>
            <person name="Haudenschild C."/>
            <person name="Kitzman J."/>
            <person name="Nakayama T."/>
            <person name="Izutsu Y."/>
            <person name="Robert J."/>
            <person name="Fortriede J."/>
            <person name="Burns K."/>
            <person name="Lotay V."/>
            <person name="Karimi K."/>
            <person name="Yasuoka Y."/>
            <person name="Dichmann D.S."/>
            <person name="Flajnik M.F."/>
            <person name="Houston D.W."/>
            <person name="Shendure J."/>
            <person name="DuPasquier L."/>
            <person name="Vize P.D."/>
            <person name="Zorn A.M."/>
            <person name="Ito M."/>
            <person name="Marcotte E.M."/>
            <person name="Wallingford J.B."/>
            <person name="Ito Y."/>
            <person name="Asashima M."/>
            <person name="Ueno N."/>
            <person name="Matsuda Y."/>
            <person name="Veenstra G.J."/>
            <person name="Fujiyama A."/>
            <person name="Harland R.M."/>
            <person name="Taira M."/>
            <person name="Rokhsar D.S."/>
        </authorList>
    </citation>
    <scope>NUCLEOTIDE SEQUENCE [LARGE SCALE GENOMIC DNA]</scope>
    <source>
        <strain evidence="5">J</strain>
    </source>
</reference>
<sequence length="616" mass="70382">MEDGSEEARHVAEFIENRLSIKDFGQIQRLFQSPELNQSECMSREEFMERTYAAVGHGIKEEYGELFDKIDVSREGFIDWDKLTSFMLLELNEKDERVKSSVIPQWKDIRSFPLIHKENIQKIVYLKGLGCYVSLSKDGLLGVWGEHLKLQRSLQICTDTVKLKDLWATSLVFLANVNKIAVSFTRKEICFYDLNSKQDLFCQYKLYSLQGYSWTTVSYSSHLKAFLSCSTSDNNTVVLAWREKGKTHLRTTSLNISKGINGFDYHPEVNVISLETGSTITFWMIDPGQKIKQFSGCHGTSEISTMAHASQVRSAGRRSLSSPSSGKHSCSAKSIYNANSDSTNSVTRLFFLGARRNTLATGGSNLVSYGGSRYVRLWNIFRNHLMAEFVAHEGAGSIIMTVDKTNQYIITGDLDGWLKDYYIDYSEKKTTESPQLVTSFQPHSDCVTHLETCTHSTPLLILSASTDCTIYEEHWSIEKCLHEKENNMCLNIQKEIQATLTTWNQNCQQHIVMRQQNRVTLSSCPLTEDKEDLPFKTKEKLHSHFRKDSVQNSVGTFMLLNIDFVGCCSSLKSVFDEGSLFPREMLERELQAKQPHAKLRREDKMKRDRKAQKKSK</sequence>
<dbReference type="Proteomes" id="UP000694892">
    <property type="component" value="Chromosome 5L"/>
</dbReference>
<name>A0A974CXX1_XENLA</name>
<protein>
    <recommendedName>
        <fullName evidence="3">EF-hand domain-containing protein</fullName>
    </recommendedName>
</protein>
<evidence type="ECO:0000256" key="1">
    <source>
        <dbReference type="ARBA" id="ARBA00022737"/>
    </source>
</evidence>
<dbReference type="InterPro" id="IPR015943">
    <property type="entry name" value="WD40/YVTN_repeat-like_dom_sf"/>
</dbReference>
<feature type="domain" description="EF-hand" evidence="3">
    <location>
        <begin position="58"/>
        <end position="93"/>
    </location>
</feature>
<keyword evidence="1" id="KW-0677">Repeat</keyword>
<dbReference type="InterPro" id="IPR011992">
    <property type="entry name" value="EF-hand-dom_pair"/>
</dbReference>
<dbReference type="PANTHER" id="PTHR44324:SF1">
    <property type="entry name" value="WD REPEAT-CONTAINING PROTEIN 49"/>
    <property type="match status" value="1"/>
</dbReference>
<dbReference type="AlphaFoldDB" id="A0A974CXX1"/>
<feature type="region of interest" description="Disordered" evidence="2">
    <location>
        <begin position="590"/>
        <end position="616"/>
    </location>
</feature>
<accession>A0A974CXX1</accession>
<evidence type="ECO:0000259" key="3">
    <source>
        <dbReference type="PROSITE" id="PS50222"/>
    </source>
</evidence>
<dbReference type="SUPFAM" id="SSF50978">
    <property type="entry name" value="WD40 repeat-like"/>
    <property type="match status" value="1"/>
</dbReference>
<organism evidence="4 5">
    <name type="scientific">Xenopus laevis</name>
    <name type="common">African clawed frog</name>
    <dbReference type="NCBI Taxonomy" id="8355"/>
    <lineage>
        <taxon>Eukaryota</taxon>
        <taxon>Metazoa</taxon>
        <taxon>Chordata</taxon>
        <taxon>Craniata</taxon>
        <taxon>Vertebrata</taxon>
        <taxon>Euteleostomi</taxon>
        <taxon>Amphibia</taxon>
        <taxon>Batrachia</taxon>
        <taxon>Anura</taxon>
        <taxon>Pipoidea</taxon>
        <taxon>Pipidae</taxon>
        <taxon>Xenopodinae</taxon>
        <taxon>Xenopus</taxon>
        <taxon>Xenopus</taxon>
    </lineage>
</organism>
<dbReference type="EMBL" id="CM004474">
    <property type="protein sequence ID" value="OCT80811.1"/>
    <property type="molecule type" value="Genomic_DNA"/>
</dbReference>
<dbReference type="PROSITE" id="PS50222">
    <property type="entry name" value="EF_HAND_2"/>
    <property type="match status" value="1"/>
</dbReference>
<gene>
    <name evidence="4" type="ORF">XELAEV_18027621mg</name>
</gene>
<feature type="compositionally biased region" description="Basic residues" evidence="2">
    <location>
        <begin position="607"/>
        <end position="616"/>
    </location>
</feature>
<dbReference type="GO" id="GO:0005509">
    <property type="term" value="F:calcium ion binding"/>
    <property type="evidence" value="ECO:0007669"/>
    <property type="project" value="InterPro"/>
</dbReference>
<dbReference type="SUPFAM" id="SSF47473">
    <property type="entry name" value="EF-hand"/>
    <property type="match status" value="1"/>
</dbReference>
<dbReference type="InterPro" id="IPR051242">
    <property type="entry name" value="WD-EF-hand_domain"/>
</dbReference>
<dbReference type="InterPro" id="IPR002048">
    <property type="entry name" value="EF_hand_dom"/>
</dbReference>